<protein>
    <submittedName>
        <fullName evidence="1">Uncharacterized protein</fullName>
    </submittedName>
</protein>
<gene>
    <name evidence="1" type="ORF">DYB32_000012</name>
</gene>
<proteinExistence type="predicted"/>
<dbReference type="EMBL" id="QUSY01000001">
    <property type="protein sequence ID" value="RHY35501.1"/>
    <property type="molecule type" value="Genomic_DNA"/>
</dbReference>
<accession>A0A3R6ZBM9</accession>
<name>A0A3R6ZBM9_9STRA</name>
<keyword evidence="2" id="KW-1185">Reference proteome</keyword>
<evidence type="ECO:0000313" key="2">
    <source>
        <dbReference type="Proteomes" id="UP000285060"/>
    </source>
</evidence>
<evidence type="ECO:0000313" key="1">
    <source>
        <dbReference type="EMBL" id="RHY35501.1"/>
    </source>
</evidence>
<dbReference type="VEuPathDB" id="FungiDB:H310_04573"/>
<reference evidence="1 2" key="1">
    <citation type="submission" date="2018-08" db="EMBL/GenBank/DDBJ databases">
        <title>Aphanomyces genome sequencing and annotation.</title>
        <authorList>
            <person name="Minardi D."/>
            <person name="Oidtmann B."/>
            <person name="Van Der Giezen M."/>
            <person name="Studholme D.J."/>
        </authorList>
    </citation>
    <scope>NUCLEOTIDE SEQUENCE [LARGE SCALE GENOMIC DNA]</scope>
    <source>
        <strain evidence="1 2">NJM0002</strain>
    </source>
</reference>
<dbReference type="AlphaFoldDB" id="A0A3R6ZBM9"/>
<dbReference type="Proteomes" id="UP000285060">
    <property type="component" value="Unassembled WGS sequence"/>
</dbReference>
<comment type="caution">
    <text evidence="1">The sequence shown here is derived from an EMBL/GenBank/DDBJ whole genome shotgun (WGS) entry which is preliminary data.</text>
</comment>
<sequence length="229" mass="25825">MGDHPQHLDHPSLLLRLFHQSQSPNPKASKKAQEDLFQHLQTTSLPVECFDTLLPHFLAFLGKDAAASKWLVHLFASNLLRTADVINMVIHEQKLLLSILPETIAEWWRLVDEQTSSPQSNLRDGVFVPNAVLQHEKLALQSSQFFALGRIVDTIALLVRLTDDVDVVVFIASTLQVILKVAKKGAIQNVFVRVADIFITWIYRQDTPTAQRYPNHTNGAQATNSTTYR</sequence>
<organism evidence="1 2">
    <name type="scientific">Aphanomyces invadans</name>
    <dbReference type="NCBI Taxonomy" id="157072"/>
    <lineage>
        <taxon>Eukaryota</taxon>
        <taxon>Sar</taxon>
        <taxon>Stramenopiles</taxon>
        <taxon>Oomycota</taxon>
        <taxon>Saprolegniomycetes</taxon>
        <taxon>Saprolegniales</taxon>
        <taxon>Verrucalvaceae</taxon>
        <taxon>Aphanomyces</taxon>
    </lineage>
</organism>